<name>A0A5N3WN29_MUNMU</name>
<accession>A0A5N3WN29</accession>
<dbReference type="EMBL" id="VCEA01000001">
    <property type="protein sequence ID" value="KAB0362175.1"/>
    <property type="molecule type" value="Genomic_DNA"/>
</dbReference>
<feature type="compositionally biased region" description="Low complexity" evidence="1">
    <location>
        <begin position="44"/>
        <end position="54"/>
    </location>
</feature>
<dbReference type="GO" id="GO:0030154">
    <property type="term" value="P:cell differentiation"/>
    <property type="evidence" value="ECO:0007669"/>
    <property type="project" value="TreeGrafter"/>
</dbReference>
<dbReference type="InterPro" id="IPR050211">
    <property type="entry name" value="FOX_domain-containing"/>
</dbReference>
<evidence type="ECO:0000256" key="1">
    <source>
        <dbReference type="SAM" id="MobiDB-lite"/>
    </source>
</evidence>
<dbReference type="Proteomes" id="UP000326458">
    <property type="component" value="Unassembled WGS sequence"/>
</dbReference>
<keyword evidence="3" id="KW-1185">Reference proteome</keyword>
<evidence type="ECO:0000313" key="2">
    <source>
        <dbReference type="EMBL" id="KAB0362175.1"/>
    </source>
</evidence>
<dbReference type="GO" id="GO:0000978">
    <property type="term" value="F:RNA polymerase II cis-regulatory region sequence-specific DNA binding"/>
    <property type="evidence" value="ECO:0007669"/>
    <property type="project" value="TreeGrafter"/>
</dbReference>
<comment type="caution">
    <text evidence="2">The sequence shown here is derived from an EMBL/GenBank/DDBJ whole genome shotgun (WGS) entry which is preliminary data.</text>
</comment>
<gene>
    <name evidence="2" type="ORF">FD754_006331</name>
</gene>
<feature type="compositionally biased region" description="Pro residues" evidence="1">
    <location>
        <begin position="87"/>
        <end position="102"/>
    </location>
</feature>
<feature type="compositionally biased region" description="Pro residues" evidence="1">
    <location>
        <begin position="17"/>
        <end position="31"/>
    </location>
</feature>
<sequence>MTGRSDMEPPAAFSGFPAPPSVAPSGPPPSPLAGAEPGPEPEEAAAGRGEPEPGNYWTLDPAAADMFDNGSFLRRRKRFKRAELPVLPAPPPAAGPPPFPYGPYAPGPGPALLAPPPPAAPGSAPPARLFSVDSLVSLPPELAGLGAPEPPCCAAPDAAFSPCTASPPLYSPPPDRLGLPATRPGPGPGPLPAEPLLALAGPGTALASLGSGEAYLRPPGYAPGLERYL</sequence>
<protein>
    <recommendedName>
        <fullName evidence="4">Forkhead box protein E3</fullName>
    </recommendedName>
</protein>
<proteinExistence type="predicted"/>
<feature type="region of interest" description="Disordered" evidence="1">
    <location>
        <begin position="83"/>
        <end position="102"/>
    </location>
</feature>
<dbReference type="PANTHER" id="PTHR11829">
    <property type="entry name" value="FORKHEAD BOX PROTEIN"/>
    <property type="match status" value="1"/>
</dbReference>
<dbReference type="PANTHER" id="PTHR11829:SF156">
    <property type="entry name" value="FORKHEAD BOX PROTEIN E3"/>
    <property type="match status" value="1"/>
</dbReference>
<feature type="compositionally biased region" description="Pro residues" evidence="1">
    <location>
        <begin position="183"/>
        <end position="193"/>
    </location>
</feature>
<feature type="region of interest" description="Disordered" evidence="1">
    <location>
        <begin position="166"/>
        <end position="195"/>
    </location>
</feature>
<feature type="region of interest" description="Disordered" evidence="1">
    <location>
        <begin position="1"/>
        <end position="62"/>
    </location>
</feature>
<reference evidence="2 3" key="1">
    <citation type="submission" date="2019-06" db="EMBL/GenBank/DDBJ databases">
        <title>Discovery of a novel chromosome fission-fusion reversal in muntjac.</title>
        <authorList>
            <person name="Mudd A.B."/>
            <person name="Bredeson J.V."/>
            <person name="Baum R."/>
            <person name="Hockemeyer D."/>
            <person name="Rokhsar D.S."/>
        </authorList>
    </citation>
    <scope>NUCLEOTIDE SEQUENCE [LARGE SCALE GENOMIC DNA]</scope>
    <source>
        <strain evidence="2">UTSW_UCB_Mm</strain>
        <tissue evidence="2">Fibroblast cell line</tissue>
    </source>
</reference>
<evidence type="ECO:0000313" key="3">
    <source>
        <dbReference type="Proteomes" id="UP000326458"/>
    </source>
</evidence>
<dbReference type="GO" id="GO:0000981">
    <property type="term" value="F:DNA-binding transcription factor activity, RNA polymerase II-specific"/>
    <property type="evidence" value="ECO:0007669"/>
    <property type="project" value="TreeGrafter"/>
</dbReference>
<organism evidence="2 3">
    <name type="scientific">Muntiacus muntjak</name>
    <name type="common">Barking deer</name>
    <name type="synonym">Indian muntjac</name>
    <dbReference type="NCBI Taxonomy" id="9888"/>
    <lineage>
        <taxon>Eukaryota</taxon>
        <taxon>Metazoa</taxon>
        <taxon>Chordata</taxon>
        <taxon>Craniata</taxon>
        <taxon>Vertebrata</taxon>
        <taxon>Euteleostomi</taxon>
        <taxon>Mammalia</taxon>
        <taxon>Eutheria</taxon>
        <taxon>Laurasiatheria</taxon>
        <taxon>Artiodactyla</taxon>
        <taxon>Ruminantia</taxon>
        <taxon>Pecora</taxon>
        <taxon>Cervidae</taxon>
        <taxon>Muntiacinae</taxon>
        <taxon>Muntiacus</taxon>
    </lineage>
</organism>
<dbReference type="GO" id="GO:0009653">
    <property type="term" value="P:anatomical structure morphogenesis"/>
    <property type="evidence" value="ECO:0007669"/>
    <property type="project" value="TreeGrafter"/>
</dbReference>
<evidence type="ECO:0008006" key="4">
    <source>
        <dbReference type="Google" id="ProtNLM"/>
    </source>
</evidence>
<dbReference type="AlphaFoldDB" id="A0A5N3WN29"/>